<evidence type="ECO:0000256" key="3">
    <source>
        <dbReference type="ARBA" id="ARBA00023125"/>
    </source>
</evidence>
<feature type="domain" description="Zn(2)-C6 fungal-type" evidence="7">
    <location>
        <begin position="42"/>
        <end position="71"/>
    </location>
</feature>
<dbReference type="GO" id="GO:0003677">
    <property type="term" value="F:DNA binding"/>
    <property type="evidence" value="ECO:0007669"/>
    <property type="project" value="UniProtKB-KW"/>
</dbReference>
<dbReference type="GO" id="GO:0006351">
    <property type="term" value="P:DNA-templated transcription"/>
    <property type="evidence" value="ECO:0007669"/>
    <property type="project" value="InterPro"/>
</dbReference>
<dbReference type="SMART" id="SM00066">
    <property type="entry name" value="GAL4"/>
    <property type="match status" value="1"/>
</dbReference>
<protein>
    <recommendedName>
        <fullName evidence="7">Zn(2)-C6 fungal-type domain-containing protein</fullName>
    </recommendedName>
</protein>
<dbReference type="Gene3D" id="4.10.240.10">
    <property type="entry name" value="Zn(2)-C6 fungal-type DNA-binding domain"/>
    <property type="match status" value="1"/>
</dbReference>
<dbReference type="InterPro" id="IPR036864">
    <property type="entry name" value="Zn2-C6_fun-type_DNA-bd_sf"/>
</dbReference>
<evidence type="ECO:0000256" key="5">
    <source>
        <dbReference type="ARBA" id="ARBA00023242"/>
    </source>
</evidence>
<accession>A0A1L9UYG5</accession>
<evidence type="ECO:0000313" key="8">
    <source>
        <dbReference type="EMBL" id="OJJ76733.1"/>
    </source>
</evidence>
<dbReference type="GO" id="GO:0000981">
    <property type="term" value="F:DNA-binding transcription factor activity, RNA polymerase II-specific"/>
    <property type="evidence" value="ECO:0007669"/>
    <property type="project" value="InterPro"/>
</dbReference>
<dbReference type="VEuPathDB" id="FungiDB:ASPBRDRAFT_204285"/>
<dbReference type="InterPro" id="IPR001138">
    <property type="entry name" value="Zn2Cys6_DnaBD"/>
</dbReference>
<keyword evidence="9" id="KW-1185">Reference proteome</keyword>
<organism evidence="8 9">
    <name type="scientific">Aspergillus brasiliensis (strain CBS 101740 / IMI 381727 / IBT 21946)</name>
    <dbReference type="NCBI Taxonomy" id="767769"/>
    <lineage>
        <taxon>Eukaryota</taxon>
        <taxon>Fungi</taxon>
        <taxon>Dikarya</taxon>
        <taxon>Ascomycota</taxon>
        <taxon>Pezizomycotina</taxon>
        <taxon>Eurotiomycetes</taxon>
        <taxon>Eurotiomycetidae</taxon>
        <taxon>Eurotiales</taxon>
        <taxon>Aspergillaceae</taxon>
        <taxon>Aspergillus</taxon>
        <taxon>Aspergillus subgen. Circumdati</taxon>
    </lineage>
</organism>
<keyword evidence="5" id="KW-0539">Nucleus</keyword>
<dbReference type="GO" id="GO:0009893">
    <property type="term" value="P:positive regulation of metabolic process"/>
    <property type="evidence" value="ECO:0007669"/>
    <property type="project" value="UniProtKB-ARBA"/>
</dbReference>
<evidence type="ECO:0000256" key="4">
    <source>
        <dbReference type="ARBA" id="ARBA00023163"/>
    </source>
</evidence>
<dbReference type="EMBL" id="KV878680">
    <property type="protein sequence ID" value="OJJ76733.1"/>
    <property type="molecule type" value="Genomic_DNA"/>
</dbReference>
<dbReference type="GeneID" id="93574190"/>
<evidence type="ECO:0000259" key="7">
    <source>
        <dbReference type="PROSITE" id="PS50048"/>
    </source>
</evidence>
<dbReference type="CDD" id="cd12148">
    <property type="entry name" value="fungal_TF_MHR"/>
    <property type="match status" value="1"/>
</dbReference>
<sequence length="681" mass="75849">MSLRPADTDCGPTSQAAGREGGLDPQCNGPDKNEIMVKERVACDRCRQRKTKCNRVNPCSHCTKAEAECTFRLAHKAKEKRQRVLISSVYERRLEHISNRIEELYGIIGQLRDERRNGDSTLMAPAGSLAPSYTSLQSGSPQVLTNAPAPAEGIEAALFIHVICAARALEIAVMNDPYSQAIDDITSALNTLRSAVNVQKQHNETLERPLSFRKVLPSGLSLRDLPIPPLDKIMACLRITQERSPSEIYWPFEFGSLGEFTNYVIRACTPGPISDMELIIVHYVLYSLFTQCSISADDETLRQDYDAQALTCRESLDTILSSLSFHVDTDIDSICALYMASLRCLHLGKVSTAWTYISRASLMCLALGLHSSYSMVTEQDNAVQRKMYLFWAVYALEKAVALRVGTPSTIKDQDITIPRLTLDRKMTSLAYNRLPDWIDFASLYGRLYDGLYSPTALTKPISVRVSRTSALASELERMIAARATYYSRPDLWSSHVLDLTFSRFLIHANRAMEYSTLASIYRGMPTESRSGIIPCTQCTTAARISLEETEAIIAMLSDSAKWPTGLHEWVNEVLLLAPFVPLTILVCNVINTADLADLGRLKGVVDGLQSLAQSPRYASCNRQLRIFKPLFDVAARYVEAKTSRESTDAISSLVANPPTDVYVDYDTWLRDEFSPVSSLPL</sequence>
<dbReference type="InterPro" id="IPR007219">
    <property type="entry name" value="XnlR_reg_dom"/>
</dbReference>
<gene>
    <name evidence="8" type="ORF">ASPBRDRAFT_204285</name>
</gene>
<dbReference type="AlphaFoldDB" id="A0A1L9UYG5"/>
<dbReference type="PROSITE" id="PS50048">
    <property type="entry name" value="ZN2_CY6_FUNGAL_2"/>
    <property type="match status" value="1"/>
</dbReference>
<dbReference type="RefSeq" id="XP_067483980.1">
    <property type="nucleotide sequence ID" value="XM_067621702.1"/>
</dbReference>
<dbReference type="Pfam" id="PF00172">
    <property type="entry name" value="Zn_clus"/>
    <property type="match status" value="1"/>
</dbReference>
<dbReference type="OrthoDB" id="103819at2759"/>
<dbReference type="PANTHER" id="PTHR46910:SF5">
    <property type="entry name" value="ZN(II)2CYS6 TRANSCRIPTION FACTOR (EUROFUNG)"/>
    <property type="match status" value="1"/>
</dbReference>
<keyword evidence="4" id="KW-0804">Transcription</keyword>
<keyword evidence="3" id="KW-0238">DNA-binding</keyword>
<dbReference type="PANTHER" id="PTHR46910">
    <property type="entry name" value="TRANSCRIPTION FACTOR PDR1"/>
    <property type="match status" value="1"/>
</dbReference>
<name>A0A1L9UYG5_ASPBC</name>
<evidence type="ECO:0000256" key="1">
    <source>
        <dbReference type="ARBA" id="ARBA00022723"/>
    </source>
</evidence>
<keyword evidence="2" id="KW-0805">Transcription regulation</keyword>
<dbReference type="GO" id="GO:0008270">
    <property type="term" value="F:zinc ion binding"/>
    <property type="evidence" value="ECO:0007669"/>
    <property type="project" value="InterPro"/>
</dbReference>
<dbReference type="OMA" id="SVCAMYM"/>
<dbReference type="Proteomes" id="UP000184499">
    <property type="component" value="Unassembled WGS sequence"/>
</dbReference>
<keyword evidence="1" id="KW-0479">Metal-binding</keyword>
<dbReference type="STRING" id="767769.A0A1L9UYG5"/>
<dbReference type="Pfam" id="PF04082">
    <property type="entry name" value="Fungal_trans"/>
    <property type="match status" value="1"/>
</dbReference>
<feature type="region of interest" description="Disordered" evidence="6">
    <location>
        <begin position="1"/>
        <end position="30"/>
    </location>
</feature>
<dbReference type="InterPro" id="IPR050987">
    <property type="entry name" value="AtrR-like"/>
</dbReference>
<dbReference type="SUPFAM" id="SSF57701">
    <property type="entry name" value="Zn2/Cys6 DNA-binding domain"/>
    <property type="match status" value="1"/>
</dbReference>
<evidence type="ECO:0000256" key="6">
    <source>
        <dbReference type="SAM" id="MobiDB-lite"/>
    </source>
</evidence>
<dbReference type="SMART" id="SM00906">
    <property type="entry name" value="Fungal_trans"/>
    <property type="match status" value="1"/>
</dbReference>
<dbReference type="CDD" id="cd00067">
    <property type="entry name" value="GAL4"/>
    <property type="match status" value="1"/>
</dbReference>
<evidence type="ECO:0000256" key="2">
    <source>
        <dbReference type="ARBA" id="ARBA00023015"/>
    </source>
</evidence>
<reference evidence="9" key="1">
    <citation type="journal article" date="2017" name="Genome Biol.">
        <title>Comparative genomics reveals high biological diversity and specific adaptations in the industrially and medically important fungal genus Aspergillus.</title>
        <authorList>
            <person name="de Vries R.P."/>
            <person name="Riley R."/>
            <person name="Wiebenga A."/>
            <person name="Aguilar-Osorio G."/>
            <person name="Amillis S."/>
            <person name="Uchima C.A."/>
            <person name="Anderluh G."/>
            <person name="Asadollahi M."/>
            <person name="Askin M."/>
            <person name="Barry K."/>
            <person name="Battaglia E."/>
            <person name="Bayram O."/>
            <person name="Benocci T."/>
            <person name="Braus-Stromeyer S.A."/>
            <person name="Caldana C."/>
            <person name="Canovas D."/>
            <person name="Cerqueira G.C."/>
            <person name="Chen F."/>
            <person name="Chen W."/>
            <person name="Choi C."/>
            <person name="Clum A."/>
            <person name="Dos Santos R.A."/>
            <person name="Damasio A.R."/>
            <person name="Diallinas G."/>
            <person name="Emri T."/>
            <person name="Fekete E."/>
            <person name="Flipphi M."/>
            <person name="Freyberg S."/>
            <person name="Gallo A."/>
            <person name="Gournas C."/>
            <person name="Habgood R."/>
            <person name="Hainaut M."/>
            <person name="Harispe M.L."/>
            <person name="Henrissat B."/>
            <person name="Hilden K.S."/>
            <person name="Hope R."/>
            <person name="Hossain A."/>
            <person name="Karabika E."/>
            <person name="Karaffa L."/>
            <person name="Karanyi Z."/>
            <person name="Krasevec N."/>
            <person name="Kuo A."/>
            <person name="Kusch H."/>
            <person name="LaButti K."/>
            <person name="Lagendijk E.L."/>
            <person name="Lapidus A."/>
            <person name="Levasseur A."/>
            <person name="Lindquist E."/>
            <person name="Lipzen A."/>
            <person name="Logrieco A.F."/>
            <person name="MacCabe A."/>
            <person name="Maekelae M.R."/>
            <person name="Malavazi I."/>
            <person name="Melin P."/>
            <person name="Meyer V."/>
            <person name="Mielnichuk N."/>
            <person name="Miskei M."/>
            <person name="Molnar A.P."/>
            <person name="Mule G."/>
            <person name="Ngan C.Y."/>
            <person name="Orejas M."/>
            <person name="Orosz E."/>
            <person name="Ouedraogo J.P."/>
            <person name="Overkamp K.M."/>
            <person name="Park H.-S."/>
            <person name="Perrone G."/>
            <person name="Piumi F."/>
            <person name="Punt P.J."/>
            <person name="Ram A.F."/>
            <person name="Ramon A."/>
            <person name="Rauscher S."/>
            <person name="Record E."/>
            <person name="Riano-Pachon D.M."/>
            <person name="Robert V."/>
            <person name="Roehrig J."/>
            <person name="Ruller R."/>
            <person name="Salamov A."/>
            <person name="Salih N.S."/>
            <person name="Samson R.A."/>
            <person name="Sandor E."/>
            <person name="Sanguinetti M."/>
            <person name="Schuetze T."/>
            <person name="Sepcic K."/>
            <person name="Shelest E."/>
            <person name="Sherlock G."/>
            <person name="Sophianopoulou V."/>
            <person name="Squina F.M."/>
            <person name="Sun H."/>
            <person name="Susca A."/>
            <person name="Todd R.B."/>
            <person name="Tsang A."/>
            <person name="Unkles S.E."/>
            <person name="van de Wiele N."/>
            <person name="van Rossen-Uffink D."/>
            <person name="Oliveira J.V."/>
            <person name="Vesth T.C."/>
            <person name="Visser J."/>
            <person name="Yu J.-H."/>
            <person name="Zhou M."/>
            <person name="Andersen M.R."/>
            <person name="Archer D.B."/>
            <person name="Baker S.E."/>
            <person name="Benoit I."/>
            <person name="Brakhage A.A."/>
            <person name="Braus G.H."/>
            <person name="Fischer R."/>
            <person name="Frisvad J.C."/>
            <person name="Goldman G.H."/>
            <person name="Houbraken J."/>
            <person name="Oakley B."/>
            <person name="Pocsi I."/>
            <person name="Scazzocchio C."/>
            <person name="Seiboth B."/>
            <person name="vanKuyk P.A."/>
            <person name="Wortman J."/>
            <person name="Dyer P.S."/>
            <person name="Grigoriev I.V."/>
        </authorList>
    </citation>
    <scope>NUCLEOTIDE SEQUENCE [LARGE SCALE GENOMIC DNA]</scope>
    <source>
        <strain evidence="9">CBS 101740 / IMI 381727 / IBT 21946</strain>
    </source>
</reference>
<proteinExistence type="predicted"/>
<evidence type="ECO:0000313" key="9">
    <source>
        <dbReference type="Proteomes" id="UP000184499"/>
    </source>
</evidence>
<dbReference type="PROSITE" id="PS00463">
    <property type="entry name" value="ZN2_CY6_FUNGAL_1"/>
    <property type="match status" value="1"/>
</dbReference>